<reference evidence="1 2" key="1">
    <citation type="submission" date="2014-12" db="EMBL/GenBank/DDBJ databases">
        <title>Genome sequencing of Brevundimonas nasdae TPW30.</title>
        <authorList>
            <person name="Tan P.W."/>
            <person name="Chan K.-G."/>
        </authorList>
    </citation>
    <scope>NUCLEOTIDE SEQUENCE [LARGE SCALE GENOMIC DNA]</scope>
    <source>
        <strain evidence="1 2">TPW30</strain>
    </source>
</reference>
<accession>A0A0B4D840</accession>
<dbReference type="RefSeq" id="WP_039244209.1">
    <property type="nucleotide sequence ID" value="NZ_JWSY01000004.1"/>
</dbReference>
<evidence type="ECO:0000313" key="2">
    <source>
        <dbReference type="Proteomes" id="UP000031166"/>
    </source>
</evidence>
<gene>
    <name evidence="1" type="ORF">RM53_02920</name>
</gene>
<dbReference type="Gene3D" id="3.60.20.10">
    <property type="entry name" value="Glutamine Phosphoribosylpyrophosphate, subunit 1, domain 1"/>
    <property type="match status" value="1"/>
</dbReference>
<organism evidence="1 2">
    <name type="scientific">Brevundimonas nasdae</name>
    <dbReference type="NCBI Taxonomy" id="172043"/>
    <lineage>
        <taxon>Bacteria</taxon>
        <taxon>Pseudomonadati</taxon>
        <taxon>Pseudomonadota</taxon>
        <taxon>Alphaproteobacteria</taxon>
        <taxon>Caulobacterales</taxon>
        <taxon>Caulobacteraceae</taxon>
        <taxon>Brevundimonas</taxon>
    </lineage>
</organism>
<dbReference type="PIRSF" id="PIRSF009120">
    <property type="entry name" value="UCP009120_prtse"/>
    <property type="match status" value="1"/>
</dbReference>
<name>A0A0B4D840_9CAUL</name>
<sequence length="261" mass="27698">MTYCVGMLVDDGLAMIADTRTNAGVDNISSYRKLHIYKSPGERILAVATAGNLSVTQTALAMVAAGVKLPDSAELETLQTAPTLFRAAQLLGHAMASVRASINTPPTPTADGLNVTASMLLGGQIAGGKMGLYLIYGQGNFIECGPDTPYLQIGELKYGKPILDRALHSSTSLSEAVKLGLISFDSTIRSNIAVGPPLDLIVMPRDQLTGTARRIEADDPYFRDLGRRWSEALAAAHRAMPDPTWLDIDTSAPQRSISAVG</sequence>
<dbReference type="SUPFAM" id="SSF56235">
    <property type="entry name" value="N-terminal nucleophile aminohydrolases (Ntn hydrolases)"/>
    <property type="match status" value="1"/>
</dbReference>
<dbReference type="Proteomes" id="UP000031166">
    <property type="component" value="Unassembled WGS sequence"/>
</dbReference>
<proteinExistence type="predicted"/>
<protein>
    <submittedName>
        <fullName evidence="1">Peptidase</fullName>
    </submittedName>
</protein>
<dbReference type="STRING" id="172043.RM53_02920"/>
<dbReference type="InterPro" id="IPR016545">
    <property type="entry name" value="UCP009120_prtse"/>
</dbReference>
<dbReference type="EMBL" id="JWSY01000004">
    <property type="protein sequence ID" value="KIC60425.1"/>
    <property type="molecule type" value="Genomic_DNA"/>
</dbReference>
<comment type="caution">
    <text evidence="1">The sequence shown here is derived from an EMBL/GenBank/DDBJ whole genome shotgun (WGS) entry which is preliminary data.</text>
</comment>
<evidence type="ECO:0000313" key="1">
    <source>
        <dbReference type="EMBL" id="KIC60425.1"/>
    </source>
</evidence>
<dbReference type="AlphaFoldDB" id="A0A0B4D840"/>
<dbReference type="InterPro" id="IPR029055">
    <property type="entry name" value="Ntn_hydrolases_N"/>
</dbReference>